<protein>
    <submittedName>
        <fullName evidence="2">Uncharacterized protein LOC108560802</fullName>
    </submittedName>
</protein>
<dbReference type="PANTHER" id="PTHR11008">
    <property type="entry name" value="PROTEIN TAKEOUT-LIKE PROTEIN"/>
    <property type="match status" value="1"/>
</dbReference>
<name>A0ABM1MHC5_NICVS</name>
<reference evidence="2" key="1">
    <citation type="submission" date="2025-08" db="UniProtKB">
        <authorList>
            <consortium name="RefSeq"/>
        </authorList>
    </citation>
    <scope>IDENTIFICATION</scope>
    <source>
        <tissue evidence="2">Whole Larva</tissue>
    </source>
</reference>
<keyword evidence="1" id="KW-1185">Reference proteome</keyword>
<organism evidence="1 2">
    <name type="scientific">Nicrophorus vespilloides</name>
    <name type="common">Boreal carrion beetle</name>
    <dbReference type="NCBI Taxonomy" id="110193"/>
    <lineage>
        <taxon>Eukaryota</taxon>
        <taxon>Metazoa</taxon>
        <taxon>Ecdysozoa</taxon>
        <taxon>Arthropoda</taxon>
        <taxon>Hexapoda</taxon>
        <taxon>Insecta</taxon>
        <taxon>Pterygota</taxon>
        <taxon>Neoptera</taxon>
        <taxon>Endopterygota</taxon>
        <taxon>Coleoptera</taxon>
        <taxon>Polyphaga</taxon>
        <taxon>Staphyliniformia</taxon>
        <taxon>Silphidae</taxon>
        <taxon>Nicrophorinae</taxon>
        <taxon>Nicrophorus</taxon>
    </lineage>
</organism>
<evidence type="ECO:0000313" key="2">
    <source>
        <dbReference type="RefSeq" id="XP_017773975.1"/>
    </source>
</evidence>
<gene>
    <name evidence="2" type="primary">LOC108560802</name>
</gene>
<dbReference type="PANTHER" id="PTHR11008:SF32">
    <property type="entry name" value="CIRCADIAN CLOCK-CONTROLLED PROTEIN DAYWAKE-RELATED"/>
    <property type="match status" value="1"/>
</dbReference>
<dbReference type="GeneID" id="108560802"/>
<dbReference type="InterPro" id="IPR010562">
    <property type="entry name" value="Haemolymph_juvenile_hormone-bd"/>
</dbReference>
<dbReference type="Gene3D" id="3.15.10.30">
    <property type="entry name" value="Haemolymph juvenile hormone binding protein"/>
    <property type="match status" value="2"/>
</dbReference>
<accession>A0ABM1MHC5</accession>
<dbReference type="Pfam" id="PF06585">
    <property type="entry name" value="JHBP"/>
    <property type="match status" value="1"/>
</dbReference>
<dbReference type="RefSeq" id="XP_017773975.1">
    <property type="nucleotide sequence ID" value="XM_017918486.1"/>
</dbReference>
<dbReference type="InterPro" id="IPR038606">
    <property type="entry name" value="To_sf"/>
</dbReference>
<proteinExistence type="predicted"/>
<evidence type="ECO:0000313" key="1">
    <source>
        <dbReference type="Proteomes" id="UP000695000"/>
    </source>
</evidence>
<dbReference type="Proteomes" id="UP000695000">
    <property type="component" value="Unplaced"/>
</dbReference>
<sequence length="103" mass="11437">MVCITNIYFSELELKGTYDIDGQILILPIKGHGATNIKLVGGDFDLTLKWSVHAKNGMNKFLNENSQELSENVEPAVSNTIAVILKSTFAKFSEQIPYNELFG</sequence>